<reference evidence="1" key="1">
    <citation type="journal article" date="2021" name="Nat. Commun.">
        <title>Genetic determinants of endophytism in the Arabidopsis root mycobiome.</title>
        <authorList>
            <person name="Mesny F."/>
            <person name="Miyauchi S."/>
            <person name="Thiergart T."/>
            <person name="Pickel B."/>
            <person name="Atanasova L."/>
            <person name="Karlsson M."/>
            <person name="Huettel B."/>
            <person name="Barry K.W."/>
            <person name="Haridas S."/>
            <person name="Chen C."/>
            <person name="Bauer D."/>
            <person name="Andreopoulos W."/>
            <person name="Pangilinan J."/>
            <person name="LaButti K."/>
            <person name="Riley R."/>
            <person name="Lipzen A."/>
            <person name="Clum A."/>
            <person name="Drula E."/>
            <person name="Henrissat B."/>
            <person name="Kohler A."/>
            <person name="Grigoriev I.V."/>
            <person name="Martin F.M."/>
            <person name="Hacquard S."/>
        </authorList>
    </citation>
    <scope>NUCLEOTIDE SEQUENCE</scope>
    <source>
        <strain evidence="1">MPI-SDFR-AT-0120</strain>
    </source>
</reference>
<keyword evidence="2" id="KW-1185">Reference proteome</keyword>
<protein>
    <submittedName>
        <fullName evidence="1">Uncharacterized protein</fullName>
    </submittedName>
</protein>
<comment type="caution">
    <text evidence="1">The sequence shown here is derived from an EMBL/GenBank/DDBJ whole genome shotgun (WGS) entry which is preliminary data.</text>
</comment>
<dbReference type="EMBL" id="JAGMVJ010000010">
    <property type="protein sequence ID" value="KAH7087075.1"/>
    <property type="molecule type" value="Genomic_DNA"/>
</dbReference>
<accession>A0A8K0R713</accession>
<proteinExistence type="predicted"/>
<gene>
    <name evidence="1" type="ORF">FB567DRAFT_549488</name>
</gene>
<evidence type="ECO:0000313" key="1">
    <source>
        <dbReference type="EMBL" id="KAH7087075.1"/>
    </source>
</evidence>
<dbReference type="AlphaFoldDB" id="A0A8K0R713"/>
<sequence length="201" mass="22703">MSVDSIGREETYGTTLGHLADELGQIQHHGEHFLTHSLGSTFTILLIIEDNVSISHRELVRKVCKKSPDVPEGVIHCLIELSVRMWLTVNVRAQHMFMRPLSAGDELLDWAEEVSLEQLLNRRFERHAPRQSPQQELSAARFDPAFTAVFLATNRQGCPIGASILEEMLDTMGPPFSAFQACDQSPPAKREPKVYLWSWVL</sequence>
<organism evidence="1 2">
    <name type="scientific">Paraphoma chrysanthemicola</name>
    <dbReference type="NCBI Taxonomy" id="798071"/>
    <lineage>
        <taxon>Eukaryota</taxon>
        <taxon>Fungi</taxon>
        <taxon>Dikarya</taxon>
        <taxon>Ascomycota</taxon>
        <taxon>Pezizomycotina</taxon>
        <taxon>Dothideomycetes</taxon>
        <taxon>Pleosporomycetidae</taxon>
        <taxon>Pleosporales</taxon>
        <taxon>Pleosporineae</taxon>
        <taxon>Phaeosphaeriaceae</taxon>
        <taxon>Paraphoma</taxon>
    </lineage>
</organism>
<evidence type="ECO:0000313" key="2">
    <source>
        <dbReference type="Proteomes" id="UP000813461"/>
    </source>
</evidence>
<dbReference type="Proteomes" id="UP000813461">
    <property type="component" value="Unassembled WGS sequence"/>
</dbReference>
<name>A0A8K0R713_9PLEO</name>